<keyword evidence="2" id="KW-0732">Signal</keyword>
<keyword evidence="4" id="KW-1185">Reference proteome</keyword>
<evidence type="ECO:0000313" key="4">
    <source>
        <dbReference type="Proteomes" id="UP000199048"/>
    </source>
</evidence>
<evidence type="ECO:0000256" key="2">
    <source>
        <dbReference type="SAM" id="SignalP"/>
    </source>
</evidence>
<feature type="chain" id="PRO_5011681963" evidence="2">
    <location>
        <begin position="20"/>
        <end position="71"/>
    </location>
</feature>
<feature type="region of interest" description="Disordered" evidence="1">
    <location>
        <begin position="35"/>
        <end position="57"/>
    </location>
</feature>
<proteinExistence type="predicted"/>
<gene>
    <name evidence="3" type="ORF">SAMN05192568_10462</name>
</gene>
<dbReference type="Proteomes" id="UP000199048">
    <property type="component" value="Unassembled WGS sequence"/>
</dbReference>
<dbReference type="RefSeq" id="WP_139234236.1">
    <property type="nucleotide sequence ID" value="NZ_FOTK01000046.1"/>
</dbReference>
<reference evidence="4" key="1">
    <citation type="submission" date="2016-10" db="EMBL/GenBank/DDBJ databases">
        <authorList>
            <person name="Varghese N."/>
            <person name="Submissions S."/>
        </authorList>
    </citation>
    <scope>NUCLEOTIDE SEQUENCE [LARGE SCALE GENOMIC DNA]</scope>
    <source>
        <strain evidence="4">BL36</strain>
    </source>
</reference>
<dbReference type="AlphaFoldDB" id="A0A1I4SV88"/>
<evidence type="ECO:0000313" key="3">
    <source>
        <dbReference type="EMBL" id="SFM68203.1"/>
    </source>
</evidence>
<feature type="signal peptide" evidence="2">
    <location>
        <begin position="1"/>
        <end position="19"/>
    </location>
</feature>
<accession>A0A1I4SV88</accession>
<dbReference type="OrthoDB" id="7996005at2"/>
<name>A0A1I4SV88_9HYPH</name>
<protein>
    <submittedName>
        <fullName evidence="3">Uncharacterized protein</fullName>
    </submittedName>
</protein>
<organism evidence="3 4">
    <name type="scientific">Methylobacterium pseudosasicola</name>
    <dbReference type="NCBI Taxonomy" id="582667"/>
    <lineage>
        <taxon>Bacteria</taxon>
        <taxon>Pseudomonadati</taxon>
        <taxon>Pseudomonadota</taxon>
        <taxon>Alphaproteobacteria</taxon>
        <taxon>Hyphomicrobiales</taxon>
        <taxon>Methylobacteriaceae</taxon>
        <taxon>Methylobacterium</taxon>
    </lineage>
</organism>
<sequence length="71" mass="7804">MKTLFAVAILCGSTIGAMAADSYSDYRTYFDEKPVSSDRTKLKPSKKNTIPSRTSMRGVLTMAMPPRTPTI</sequence>
<dbReference type="EMBL" id="FOTK01000046">
    <property type="protein sequence ID" value="SFM68203.1"/>
    <property type="molecule type" value="Genomic_DNA"/>
</dbReference>
<evidence type="ECO:0000256" key="1">
    <source>
        <dbReference type="SAM" id="MobiDB-lite"/>
    </source>
</evidence>